<evidence type="ECO:0000313" key="3">
    <source>
        <dbReference type="EMBL" id="VTJ51930.1"/>
    </source>
</evidence>
<dbReference type="Proteomes" id="UP000335636">
    <property type="component" value="Unassembled WGS sequence"/>
</dbReference>
<evidence type="ECO:0000313" key="4">
    <source>
        <dbReference type="Proteomes" id="UP000335636"/>
    </source>
</evidence>
<accession>A0A5E4A3W1</accession>
<name>A0A5E4A3W1_MARMO</name>
<evidence type="ECO:0000313" key="2">
    <source>
        <dbReference type="EMBL" id="KAF7482629.1"/>
    </source>
</evidence>
<organism evidence="3 4">
    <name type="scientific">Marmota monax</name>
    <name type="common">Woodchuck</name>
    <dbReference type="NCBI Taxonomy" id="9995"/>
    <lineage>
        <taxon>Eukaryota</taxon>
        <taxon>Metazoa</taxon>
        <taxon>Chordata</taxon>
        <taxon>Craniata</taxon>
        <taxon>Vertebrata</taxon>
        <taxon>Euteleostomi</taxon>
        <taxon>Mammalia</taxon>
        <taxon>Eutheria</taxon>
        <taxon>Euarchontoglires</taxon>
        <taxon>Glires</taxon>
        <taxon>Rodentia</taxon>
        <taxon>Sciuromorpha</taxon>
        <taxon>Sciuridae</taxon>
        <taxon>Xerinae</taxon>
        <taxon>Marmotini</taxon>
        <taxon>Marmota</taxon>
    </lineage>
</organism>
<sequence>MALGLPGGAPQKSNDPASRLPQDAHPDQAAQCTVPDTVVAGKADPDPAGRGCPMTASPDGRPVPGSAGWVRAERPGSVPPDAAGGHLSGPTRPLSCTREPQITRRAECRPRRRGPQ</sequence>
<protein>
    <submittedName>
        <fullName evidence="3">Uncharacterized protein</fullName>
    </submittedName>
</protein>
<dbReference type="EMBL" id="CABDUW010000011">
    <property type="protein sequence ID" value="VTJ51930.1"/>
    <property type="molecule type" value="Genomic_DNA"/>
</dbReference>
<evidence type="ECO:0000256" key="1">
    <source>
        <dbReference type="SAM" id="MobiDB-lite"/>
    </source>
</evidence>
<keyword evidence="4" id="KW-1185">Reference proteome</keyword>
<reference evidence="2" key="2">
    <citation type="submission" date="2020-08" db="EMBL/GenBank/DDBJ databases">
        <authorList>
            <person name="Shumante A."/>
            <person name="Zimin A.V."/>
            <person name="Puiu D."/>
            <person name="Salzberg S.L."/>
        </authorList>
    </citation>
    <scope>NUCLEOTIDE SEQUENCE</scope>
    <source>
        <strain evidence="2">WC2-LM</strain>
        <tissue evidence="2">Liver</tissue>
    </source>
</reference>
<dbReference type="Proteomes" id="UP000662637">
    <property type="component" value="Unassembled WGS sequence"/>
</dbReference>
<dbReference type="AlphaFoldDB" id="A0A5E4A3W1"/>
<feature type="region of interest" description="Disordered" evidence="1">
    <location>
        <begin position="1"/>
        <end position="116"/>
    </location>
</feature>
<gene>
    <name evidence="2" type="ORF">GHT09_005962</name>
    <name evidence="3" type="ORF">MONAX_5E012191</name>
</gene>
<reference evidence="3 4" key="1">
    <citation type="submission" date="2019-04" db="EMBL/GenBank/DDBJ databases">
        <authorList>
            <person name="Alioto T."/>
            <person name="Alioto T."/>
        </authorList>
    </citation>
    <scope>NUCLEOTIDE SEQUENCE [LARGE SCALE GENOMIC DNA]</scope>
</reference>
<proteinExistence type="predicted"/>
<dbReference type="EMBL" id="WJEC01000531">
    <property type="protein sequence ID" value="KAF7482629.1"/>
    <property type="molecule type" value="Genomic_DNA"/>
</dbReference>